<dbReference type="PANTHER" id="PTHR36973">
    <property type="entry name" value="SLL1456 PROTEIN-RELATED"/>
    <property type="match status" value="1"/>
</dbReference>
<organism evidence="2">
    <name type="scientific">marine metagenome</name>
    <dbReference type="NCBI Taxonomy" id="408172"/>
    <lineage>
        <taxon>unclassified sequences</taxon>
        <taxon>metagenomes</taxon>
        <taxon>ecological metagenomes</taxon>
    </lineage>
</organism>
<dbReference type="Gene3D" id="3.40.50.150">
    <property type="entry name" value="Vaccinia Virus protein VP39"/>
    <property type="match status" value="1"/>
</dbReference>
<evidence type="ECO:0000259" key="1">
    <source>
        <dbReference type="Pfam" id="PF05050"/>
    </source>
</evidence>
<accession>A0A382LAI5</accession>
<dbReference type="InterPro" id="IPR053188">
    <property type="entry name" value="FkbM_Methyltransferase"/>
</dbReference>
<proteinExistence type="predicted"/>
<gene>
    <name evidence="2" type="ORF">METZ01_LOCUS286544</name>
</gene>
<name>A0A382LAI5_9ZZZZ</name>
<dbReference type="InterPro" id="IPR006342">
    <property type="entry name" value="FkbM_mtfrase"/>
</dbReference>
<dbReference type="PANTHER" id="PTHR36973:SF4">
    <property type="entry name" value="NODULATION PROTEIN"/>
    <property type="match status" value="1"/>
</dbReference>
<dbReference type="SUPFAM" id="SSF53335">
    <property type="entry name" value="S-adenosyl-L-methionine-dependent methyltransferases"/>
    <property type="match status" value="1"/>
</dbReference>
<dbReference type="NCBIfam" id="TIGR01444">
    <property type="entry name" value="fkbM_fam"/>
    <property type="match status" value="1"/>
</dbReference>
<dbReference type="EMBL" id="UINC01085806">
    <property type="protein sequence ID" value="SVC33690.1"/>
    <property type="molecule type" value="Genomic_DNA"/>
</dbReference>
<dbReference type="GO" id="GO:0008171">
    <property type="term" value="F:O-methyltransferase activity"/>
    <property type="evidence" value="ECO:0007669"/>
    <property type="project" value="TreeGrafter"/>
</dbReference>
<feature type="domain" description="Methyltransferase FkbM" evidence="1">
    <location>
        <begin position="25"/>
        <end position="193"/>
    </location>
</feature>
<reference evidence="2" key="1">
    <citation type="submission" date="2018-05" db="EMBL/GenBank/DDBJ databases">
        <authorList>
            <person name="Lanie J.A."/>
            <person name="Ng W.-L."/>
            <person name="Kazmierczak K.M."/>
            <person name="Andrzejewski T.M."/>
            <person name="Davidsen T.M."/>
            <person name="Wayne K.J."/>
            <person name="Tettelin H."/>
            <person name="Glass J.I."/>
            <person name="Rusch D."/>
            <person name="Podicherti R."/>
            <person name="Tsui H.-C.T."/>
            <person name="Winkler M.E."/>
        </authorList>
    </citation>
    <scope>NUCLEOTIDE SEQUENCE</scope>
</reference>
<evidence type="ECO:0000313" key="2">
    <source>
        <dbReference type="EMBL" id="SVC33690.1"/>
    </source>
</evidence>
<dbReference type="AlphaFoldDB" id="A0A382LAI5"/>
<sequence>MTNFSGDKQMKSNPLLSNNPLYIVDVGARDGMHSRWNKFTSSYKGILFEPDPEEYKLLKSKCGKNLIVLNSALSDSAGELDFHLCQKPGVSSVYWPNIDFLSKFPEVERFDVVKNIKIQADTLNNQLKKNNIFDIDFIKIDTQGHELSILHGSVDYFDNLVGLEIEVEFVPLYKKQPLFNEVDSFIRKHGFELFDLKRYYWKRKESKNTRNQKGQLVFGDALYFKTPEQVLLMSRVTQEKIVRSICVYLVYGYLDLAQTLFLNANRNGLLVKEVQDEVVLILSKYEREYTNMLPDFKGKGRIKLLFERIGNMFDVNSWHTGCDISVGNNPGGLSIVKILFGSICD</sequence>
<dbReference type="InterPro" id="IPR029063">
    <property type="entry name" value="SAM-dependent_MTases_sf"/>
</dbReference>
<dbReference type="Pfam" id="PF05050">
    <property type="entry name" value="Methyltransf_21"/>
    <property type="match status" value="1"/>
</dbReference>
<protein>
    <recommendedName>
        <fullName evidence="1">Methyltransferase FkbM domain-containing protein</fullName>
    </recommendedName>
</protein>